<dbReference type="Gene3D" id="2.60.120.180">
    <property type="match status" value="1"/>
</dbReference>
<evidence type="ECO:0000313" key="14">
    <source>
        <dbReference type="EMBL" id="CBL18305.1"/>
    </source>
</evidence>
<evidence type="ECO:0000313" key="15">
    <source>
        <dbReference type="Proteomes" id="UP000007054"/>
    </source>
</evidence>
<evidence type="ECO:0000256" key="6">
    <source>
        <dbReference type="ARBA" id="ARBA00023277"/>
    </source>
</evidence>
<gene>
    <name evidence="14" type="ordered locus">RUM_23130</name>
</gene>
<dbReference type="Gene3D" id="3.20.20.370">
    <property type="entry name" value="Glycoside hydrolase/deacetylase"/>
    <property type="match status" value="1"/>
</dbReference>
<dbReference type="CDD" id="cd14256">
    <property type="entry name" value="Dockerin_I"/>
    <property type="match status" value="1"/>
</dbReference>
<dbReference type="Pfam" id="PF00457">
    <property type="entry name" value="Glyco_hydro_11"/>
    <property type="match status" value="1"/>
</dbReference>
<dbReference type="InterPro" id="IPR013320">
    <property type="entry name" value="ConA-like_dom_sf"/>
</dbReference>
<dbReference type="SUPFAM" id="SSF88713">
    <property type="entry name" value="Glycoside hydrolase/deacetylase"/>
    <property type="match status" value="1"/>
</dbReference>
<feature type="active site" description="Nucleophile" evidence="9">
    <location>
        <position position="124"/>
    </location>
</feature>
<dbReference type="InterPro" id="IPR033119">
    <property type="entry name" value="GH11_AS_2"/>
</dbReference>
<evidence type="ECO:0000259" key="12">
    <source>
        <dbReference type="PROSITE" id="PS51761"/>
    </source>
</evidence>
<dbReference type="InterPro" id="IPR002105">
    <property type="entry name" value="Dockerin_1_rpt"/>
</dbReference>
<feature type="domain" description="Dockerin" evidence="13">
    <location>
        <begin position="419"/>
        <end position="487"/>
    </location>
</feature>
<keyword evidence="15" id="KW-1185">Reference proteome</keyword>
<dbReference type="InterPro" id="IPR018247">
    <property type="entry name" value="EF_Hand_1_Ca_BS"/>
</dbReference>
<proteinExistence type="inferred from homology"/>
<protein>
    <recommendedName>
        <fullName evidence="3 9">endo-1,4-beta-xylanase</fullName>
        <ecNumber evidence="3 9">3.2.1.8</ecNumber>
    </recommendedName>
</protein>
<dbReference type="Pfam" id="PF00404">
    <property type="entry name" value="Dockerin_1"/>
    <property type="match status" value="1"/>
</dbReference>
<evidence type="ECO:0000259" key="13">
    <source>
        <dbReference type="PROSITE" id="PS51766"/>
    </source>
</evidence>
<dbReference type="InterPro" id="IPR011330">
    <property type="entry name" value="Glyco_hydro/deAcase_b/a-brl"/>
</dbReference>
<keyword evidence="8 9" id="KW-0624">Polysaccharide degradation</keyword>
<dbReference type="PANTHER" id="PTHR46828">
    <property type="entry name" value="ENDO-1,4-BETA-XYLANASE A-RELATED"/>
    <property type="match status" value="1"/>
</dbReference>
<dbReference type="PATRIC" id="fig|213810.4.peg.2201"/>
<dbReference type="InterPro" id="IPR018208">
    <property type="entry name" value="GH11_AS_1"/>
</dbReference>
<accession>D4LFB0</accession>
<dbReference type="GO" id="GO:0045493">
    <property type="term" value="P:xylan catabolic process"/>
    <property type="evidence" value="ECO:0007669"/>
    <property type="project" value="UniProtKB-UniRule"/>
</dbReference>
<reference evidence="14" key="2">
    <citation type="submission" date="2010-03" db="EMBL/GenBank/DDBJ databases">
        <authorList>
            <person name="Pajon A."/>
        </authorList>
    </citation>
    <scope>NUCLEOTIDE SEQUENCE</scope>
    <source>
        <strain evidence="14">Type strain: 18P13</strain>
    </source>
</reference>
<dbReference type="SUPFAM" id="SSF63446">
    <property type="entry name" value="Type I dockerin domain"/>
    <property type="match status" value="1"/>
</dbReference>
<sequence length="883" mass="94529">MRKHTISRFFHGLLAAAVCLTFTPLPTASAATVITENKTGTEDGYAYELWKDNGNTSMTLTGGGTFSCEWSNINNCLFRKGKKYDCTQTYEELGNITIEYGVDYQPNGNSYMCVYGWTRNPLVEYYIVETWGSWRPPGATSALGTVYADGGTYDIYKTVRENQPSIDGNTTFDQYWSVRQSKPSANGTKIEGTISVSQHFKAWEQVGLKMGKMYEVALNIEGYQSSGKATVYKNNLSVGGEIPDPVEPDPVEPDENGYYFHSTFEKNTDNWSSRGDSTVTDSSSAAAAGSKSLAVTGRTDTWNGAGYTLDTATFQPGSAYSFSVLAMQDAVASDDFKLSLQYDLDGETNYDTIATATGAKGEWVQLANTAYTIPAGATGLLLYVETADSTNSFYMDEAIGAVKGTKIDAGLPDQPDQPDTPTMGDVDGSGTVDAKDVKALQNYLTRKASTLANAEAADLDGNGVINAMDLALLKRSLLGNQGGTTPVTPSESGYFKSTFETGKDGWVSRGDTTLSTDSESYYSGSKSLRISGRTDTWQGAAYTLDTKTFLPGSSYSFSAAVMQASGSSEELRLTLQYTDADGETAYDTVASATAASKTWTKLENKSYKIPAGASDLLLYVESVDSTTDLYLDEAVAAASGTASSVVTGGGKVGNITTPTPAAGTVDISWIDKSKPMVAIAFDDGAVGTASTDYSIRIQDAIANSGFHATFFYVGNWINGSNQGEIKRAYELGMEIANHFTSHTDLTKLSAAEIRKEYDTTSDKIKAITGQGTSPVMRPPYLSVNDTVKSALSDVALVNCSIDTGDWNGATSDQIISKIKTAMSNGTLDNAIVLCHETYDSTATAMEYLAPYLKSQGWQIVTVSELFAANGKELKGGTLYNACN</sequence>
<evidence type="ECO:0000256" key="10">
    <source>
        <dbReference type="SAM" id="SignalP"/>
    </source>
</evidence>
<dbReference type="Pfam" id="PF01522">
    <property type="entry name" value="Polysacc_deac_1"/>
    <property type="match status" value="1"/>
</dbReference>
<feature type="domain" description="GH11" evidence="12">
    <location>
        <begin position="33"/>
        <end position="234"/>
    </location>
</feature>
<dbReference type="STRING" id="213810.RUM_23130"/>
<evidence type="ECO:0000256" key="8">
    <source>
        <dbReference type="ARBA" id="ARBA00023326"/>
    </source>
</evidence>
<organism evidence="14 15">
    <name type="scientific">Ruminococcus champanellensis (strain DSM 18848 / JCM 17042 / KCTC 15320 / 18P13)</name>
    <dbReference type="NCBI Taxonomy" id="213810"/>
    <lineage>
        <taxon>Bacteria</taxon>
        <taxon>Bacillati</taxon>
        <taxon>Bacillota</taxon>
        <taxon>Clostridia</taxon>
        <taxon>Eubacteriales</taxon>
        <taxon>Oscillospiraceae</taxon>
        <taxon>Ruminococcus</taxon>
    </lineage>
</organism>
<dbReference type="PROSITE" id="PS51766">
    <property type="entry name" value="DOCKERIN"/>
    <property type="match status" value="1"/>
</dbReference>
<dbReference type="EMBL" id="FP929052">
    <property type="protein sequence ID" value="CBL18305.1"/>
    <property type="molecule type" value="Genomic_DNA"/>
</dbReference>
<keyword evidence="5 9" id="KW-0378">Hydrolase</keyword>
<evidence type="ECO:0000256" key="9">
    <source>
        <dbReference type="PROSITE-ProRule" id="PRU01097"/>
    </source>
</evidence>
<dbReference type="InterPro" id="IPR008979">
    <property type="entry name" value="Galactose-bd-like_sf"/>
</dbReference>
<dbReference type="PANTHER" id="PTHR46828:SF2">
    <property type="entry name" value="ENDO-1,4-BETA-XYLANASE A-RELATED"/>
    <property type="match status" value="1"/>
</dbReference>
<evidence type="ECO:0000256" key="7">
    <source>
        <dbReference type="ARBA" id="ARBA00023295"/>
    </source>
</evidence>
<dbReference type="CAZy" id="CBM22">
    <property type="family name" value="Carbohydrate-Binding Module Family 22"/>
</dbReference>
<dbReference type="SUPFAM" id="SSF49785">
    <property type="entry name" value="Galactose-binding domain-like"/>
    <property type="match status" value="2"/>
</dbReference>
<keyword evidence="7 9" id="KW-0326">Glycosidase</keyword>
<comment type="pathway">
    <text evidence="2 9">Glycan degradation; xylan degradation.</text>
</comment>
<evidence type="ECO:0000259" key="11">
    <source>
        <dbReference type="PROSITE" id="PS51677"/>
    </source>
</evidence>
<comment type="catalytic activity">
    <reaction evidence="1 9">
        <text>Endohydrolysis of (1-&gt;4)-beta-D-xylosidic linkages in xylans.</text>
        <dbReference type="EC" id="3.2.1.8"/>
    </reaction>
</comment>
<dbReference type="InterPro" id="IPR036439">
    <property type="entry name" value="Dockerin_dom_sf"/>
</dbReference>
<dbReference type="InterPro" id="IPR003305">
    <property type="entry name" value="CenC_carb-bd"/>
</dbReference>
<dbReference type="PROSITE" id="PS51761">
    <property type="entry name" value="GH11_3"/>
    <property type="match status" value="1"/>
</dbReference>
<evidence type="ECO:0000256" key="1">
    <source>
        <dbReference type="ARBA" id="ARBA00000681"/>
    </source>
</evidence>
<dbReference type="InterPro" id="IPR033123">
    <property type="entry name" value="GH11_dom"/>
</dbReference>
<evidence type="ECO:0000256" key="2">
    <source>
        <dbReference type="ARBA" id="ARBA00004851"/>
    </source>
</evidence>
<feature type="signal peptide" evidence="10">
    <location>
        <begin position="1"/>
        <end position="30"/>
    </location>
</feature>
<dbReference type="PROSITE" id="PS00018">
    <property type="entry name" value="EF_HAND_1"/>
    <property type="match status" value="2"/>
</dbReference>
<dbReference type="SUPFAM" id="SSF49899">
    <property type="entry name" value="Concanavalin A-like lectins/glucanases"/>
    <property type="match status" value="1"/>
</dbReference>
<feature type="domain" description="NodB homology" evidence="11">
    <location>
        <begin position="675"/>
        <end position="860"/>
    </location>
</feature>
<dbReference type="Gene3D" id="1.10.1330.10">
    <property type="entry name" value="Dockerin domain"/>
    <property type="match status" value="1"/>
</dbReference>
<keyword evidence="10" id="KW-0732">Signal</keyword>
<evidence type="ECO:0000256" key="3">
    <source>
        <dbReference type="ARBA" id="ARBA00012590"/>
    </source>
</evidence>
<evidence type="ECO:0000256" key="4">
    <source>
        <dbReference type="ARBA" id="ARBA00022651"/>
    </source>
</evidence>
<feature type="active site" description="Proton donor" evidence="9">
    <location>
        <position position="221"/>
    </location>
</feature>
<dbReference type="BioCyc" id="RCHA213810:RUM_RS12245-MONOMER"/>
<dbReference type="PRINTS" id="PR00911">
    <property type="entry name" value="GLHYDRLASE11"/>
</dbReference>
<dbReference type="UniPathway" id="UPA00114"/>
<evidence type="ECO:0000256" key="5">
    <source>
        <dbReference type="ARBA" id="ARBA00022801"/>
    </source>
</evidence>
<reference evidence="14" key="1">
    <citation type="submission" date="2010-03" db="EMBL/GenBank/DDBJ databases">
        <title>The genome sequence of Ruminococcus sp. 18P13.</title>
        <authorList>
            <consortium name="metaHIT consortium -- http://www.metahit.eu/"/>
            <person name="Pajon A."/>
            <person name="Turner K."/>
            <person name="Parkhill J."/>
            <person name="Bernalier A."/>
        </authorList>
    </citation>
    <scope>NUCLEOTIDE SEQUENCE [LARGE SCALE GENOMIC DNA]</scope>
    <source>
        <strain evidence="14">Type strain: 18P13</strain>
    </source>
</reference>
<keyword evidence="6 9" id="KW-0119">Carbohydrate metabolism</keyword>
<keyword evidence="4 9" id="KW-0858">Xylan degradation</keyword>
<dbReference type="InterPro" id="IPR013319">
    <property type="entry name" value="GH11/12"/>
</dbReference>
<dbReference type="InterPro" id="IPR016134">
    <property type="entry name" value="Dockerin_dom"/>
</dbReference>
<dbReference type="Pfam" id="PF02018">
    <property type="entry name" value="CBM_4_9"/>
    <property type="match status" value="2"/>
</dbReference>
<dbReference type="CAZy" id="GH11">
    <property type="family name" value="Glycoside Hydrolase Family 11"/>
</dbReference>
<dbReference type="AlphaFoldDB" id="D4LFB0"/>
<feature type="chain" id="PRO_5003061259" description="endo-1,4-beta-xylanase" evidence="10">
    <location>
        <begin position="31"/>
        <end position="883"/>
    </location>
</feature>
<dbReference type="GO" id="GO:0016810">
    <property type="term" value="F:hydrolase activity, acting on carbon-nitrogen (but not peptide) bonds"/>
    <property type="evidence" value="ECO:0007669"/>
    <property type="project" value="InterPro"/>
</dbReference>
<dbReference type="GO" id="GO:0031176">
    <property type="term" value="F:endo-1,4-beta-xylanase activity"/>
    <property type="evidence" value="ECO:0007669"/>
    <property type="project" value="UniProtKB-UniRule"/>
</dbReference>
<dbReference type="HOGENOM" id="CLU_326219_0_0_9"/>
<dbReference type="Proteomes" id="UP000007054">
    <property type="component" value="Chromosome"/>
</dbReference>
<dbReference type="KEGG" id="rch:RUM_23130"/>
<dbReference type="Gene3D" id="2.60.120.260">
    <property type="entry name" value="Galactose-binding domain-like"/>
    <property type="match status" value="2"/>
</dbReference>
<dbReference type="EC" id="3.2.1.8" evidence="3 9"/>
<dbReference type="PROSITE" id="PS00776">
    <property type="entry name" value="GH11_1"/>
    <property type="match status" value="1"/>
</dbReference>
<comment type="similarity">
    <text evidence="9">Belongs to the glycosyl hydrolase 11 (cellulase G) family.</text>
</comment>
<dbReference type="PROSITE" id="PS00777">
    <property type="entry name" value="GH11_2"/>
    <property type="match status" value="1"/>
</dbReference>
<dbReference type="PROSITE" id="PS51677">
    <property type="entry name" value="NODB"/>
    <property type="match status" value="1"/>
</dbReference>
<dbReference type="InterPro" id="IPR001137">
    <property type="entry name" value="Glyco_hydro_11"/>
</dbReference>
<dbReference type="InterPro" id="IPR002509">
    <property type="entry name" value="NODB_dom"/>
</dbReference>
<name>D4LFB0_RUMC1</name>
<dbReference type="PROSITE" id="PS00448">
    <property type="entry name" value="CLOS_CELLULOSOME_RPT"/>
    <property type="match status" value="1"/>
</dbReference>